<dbReference type="PIRSF" id="PIRSF006324">
    <property type="entry name" value="LeuE"/>
    <property type="match status" value="1"/>
</dbReference>
<dbReference type="EMBL" id="MSYM01000011">
    <property type="protein sequence ID" value="OLP06997.1"/>
    <property type="molecule type" value="Genomic_DNA"/>
</dbReference>
<dbReference type="PANTHER" id="PTHR30086">
    <property type="entry name" value="ARGININE EXPORTER PROTEIN ARGO"/>
    <property type="match status" value="1"/>
</dbReference>
<name>A0A1Q8YGA2_9BURK</name>
<evidence type="ECO:0000256" key="5">
    <source>
        <dbReference type="ARBA" id="ARBA00023136"/>
    </source>
</evidence>
<feature type="transmembrane region" description="Helical" evidence="6">
    <location>
        <begin position="51"/>
        <end position="75"/>
    </location>
</feature>
<dbReference type="GO" id="GO:0015171">
    <property type="term" value="F:amino acid transmembrane transporter activity"/>
    <property type="evidence" value="ECO:0007669"/>
    <property type="project" value="TreeGrafter"/>
</dbReference>
<proteinExistence type="predicted"/>
<keyword evidence="5 6" id="KW-0472">Membrane</keyword>
<accession>A0A1Q8YGA2</accession>
<comment type="subcellular location">
    <subcellularLocation>
        <location evidence="1">Cell membrane</location>
        <topology evidence="1">Multi-pass membrane protein</topology>
    </subcellularLocation>
</comment>
<keyword evidence="3 6" id="KW-0812">Transmembrane</keyword>
<reference evidence="7 8" key="1">
    <citation type="submission" date="2017-01" db="EMBL/GenBank/DDBJ databases">
        <title>Genome sequence of Rhodoferax antarcticus ANT.BR, a psychrophilic purple nonsulfur bacterium from an Antarctic microbial mat.</title>
        <authorList>
            <person name="Baker J."/>
            <person name="Riester C."/>
            <person name="Skinner B."/>
            <person name="Newell A."/>
            <person name="Swingley W."/>
            <person name="Madigan M."/>
            <person name="Jung D."/>
            <person name="Asao M."/>
            <person name="Chen M."/>
            <person name="Loughlin P."/>
            <person name="Pan H."/>
            <person name="Lin S."/>
            <person name="Li N."/>
            <person name="Shaw J."/>
            <person name="Prado M."/>
            <person name="Sherman C."/>
            <person name="Li X."/>
            <person name="Tang J."/>
            <person name="Blankenship R."/>
            <person name="Zhao T."/>
            <person name="Touchman J."/>
            <person name="Sattley M."/>
        </authorList>
    </citation>
    <scope>NUCLEOTIDE SEQUENCE [LARGE SCALE GENOMIC DNA]</scope>
    <source>
        <strain evidence="7 8">ANT.BR</strain>
    </source>
</reference>
<evidence type="ECO:0000256" key="6">
    <source>
        <dbReference type="SAM" id="Phobius"/>
    </source>
</evidence>
<keyword evidence="8" id="KW-1185">Reference proteome</keyword>
<protein>
    <submittedName>
        <fullName evidence="7">Lysine transporter protein</fullName>
    </submittedName>
</protein>
<dbReference type="GO" id="GO:0005886">
    <property type="term" value="C:plasma membrane"/>
    <property type="evidence" value="ECO:0007669"/>
    <property type="project" value="UniProtKB-SubCell"/>
</dbReference>
<organism evidence="7 8">
    <name type="scientific">Rhodoferax antarcticus ANT.BR</name>
    <dbReference type="NCBI Taxonomy" id="1111071"/>
    <lineage>
        <taxon>Bacteria</taxon>
        <taxon>Pseudomonadati</taxon>
        <taxon>Pseudomonadota</taxon>
        <taxon>Betaproteobacteria</taxon>
        <taxon>Burkholderiales</taxon>
        <taxon>Comamonadaceae</taxon>
        <taxon>Rhodoferax</taxon>
    </lineage>
</organism>
<evidence type="ECO:0000256" key="3">
    <source>
        <dbReference type="ARBA" id="ARBA00022692"/>
    </source>
</evidence>
<dbReference type="RefSeq" id="WP_075586136.1">
    <property type="nucleotide sequence ID" value="NZ_MSYM01000011.1"/>
</dbReference>
<keyword evidence="2" id="KW-1003">Cell membrane</keyword>
<sequence length="235" mass="24721">MDAARAVLAASGIDHLGLFVAAGILLNLTPGPDVLYILAQGAKSGARAGSAAALGIVAGCCVHITAAALGVSALLAASSTAFTALKWLGAAYLAYVGWGMLRTKRAAKTIATHAYASRAAGQQSLRTIFINGFWTNTLNPKVALFFLAFVPQFIAPDASHKTLAFFMLGLVFNLNSLWVNLGYGWLGASMGAAFAGAQSPRWVWVRQRLHWLERAAGAMFIGFGLKLALMDNPSH</sequence>
<feature type="transmembrane region" description="Helical" evidence="6">
    <location>
        <begin position="81"/>
        <end position="101"/>
    </location>
</feature>
<dbReference type="PANTHER" id="PTHR30086:SF20">
    <property type="entry name" value="ARGININE EXPORTER PROTEIN ARGO-RELATED"/>
    <property type="match status" value="1"/>
</dbReference>
<evidence type="ECO:0000313" key="7">
    <source>
        <dbReference type="EMBL" id="OLP06997.1"/>
    </source>
</evidence>
<keyword evidence="4 6" id="KW-1133">Transmembrane helix</keyword>
<dbReference type="Pfam" id="PF01810">
    <property type="entry name" value="LysE"/>
    <property type="match status" value="1"/>
</dbReference>
<gene>
    <name evidence="7" type="ORF">BLL52_1748</name>
</gene>
<dbReference type="AlphaFoldDB" id="A0A1Q8YGA2"/>
<evidence type="ECO:0000256" key="1">
    <source>
        <dbReference type="ARBA" id="ARBA00004651"/>
    </source>
</evidence>
<dbReference type="InterPro" id="IPR001123">
    <property type="entry name" value="LeuE-type"/>
</dbReference>
<dbReference type="STRING" id="81479.RA876_03145"/>
<evidence type="ECO:0000256" key="4">
    <source>
        <dbReference type="ARBA" id="ARBA00022989"/>
    </source>
</evidence>
<feature type="transmembrane region" description="Helical" evidence="6">
    <location>
        <begin position="162"/>
        <end position="179"/>
    </location>
</feature>
<comment type="caution">
    <text evidence="7">The sequence shown here is derived from an EMBL/GenBank/DDBJ whole genome shotgun (WGS) entry which is preliminary data.</text>
</comment>
<feature type="transmembrane region" description="Helical" evidence="6">
    <location>
        <begin position="16"/>
        <end position="39"/>
    </location>
</feature>
<evidence type="ECO:0000256" key="2">
    <source>
        <dbReference type="ARBA" id="ARBA00022475"/>
    </source>
</evidence>
<evidence type="ECO:0000313" key="8">
    <source>
        <dbReference type="Proteomes" id="UP000185911"/>
    </source>
</evidence>
<dbReference type="Proteomes" id="UP000185911">
    <property type="component" value="Unassembled WGS sequence"/>
</dbReference>